<feature type="region of interest" description="Disordered" evidence="2">
    <location>
        <begin position="283"/>
        <end position="308"/>
    </location>
</feature>
<name>A0A7S0G8P2_9RHOD</name>
<evidence type="ECO:0000256" key="2">
    <source>
        <dbReference type="SAM" id="MobiDB-lite"/>
    </source>
</evidence>
<gene>
    <name evidence="3" type="ORF">RMAR0315_LOCUS12052</name>
</gene>
<reference evidence="3" key="1">
    <citation type="submission" date="2021-01" db="EMBL/GenBank/DDBJ databases">
        <authorList>
            <person name="Corre E."/>
            <person name="Pelletier E."/>
            <person name="Niang G."/>
            <person name="Scheremetjew M."/>
            <person name="Finn R."/>
            <person name="Kale V."/>
            <person name="Holt S."/>
            <person name="Cochrane G."/>
            <person name="Meng A."/>
            <person name="Brown T."/>
            <person name="Cohen L."/>
        </authorList>
    </citation>
    <scope>NUCLEOTIDE SEQUENCE</scope>
    <source>
        <strain evidence="3">UTEX LB 2760</strain>
    </source>
</reference>
<feature type="repeat" description="WD" evidence="1">
    <location>
        <begin position="552"/>
        <end position="587"/>
    </location>
</feature>
<dbReference type="InterPro" id="IPR036322">
    <property type="entry name" value="WD40_repeat_dom_sf"/>
</dbReference>
<proteinExistence type="predicted"/>
<dbReference type="Gene3D" id="3.80.10.10">
    <property type="entry name" value="Ribonuclease Inhibitor"/>
    <property type="match status" value="1"/>
</dbReference>
<organism evidence="3">
    <name type="scientific">Rhodosorus marinus</name>
    <dbReference type="NCBI Taxonomy" id="101924"/>
    <lineage>
        <taxon>Eukaryota</taxon>
        <taxon>Rhodophyta</taxon>
        <taxon>Stylonematophyceae</taxon>
        <taxon>Stylonematales</taxon>
        <taxon>Stylonemataceae</taxon>
        <taxon>Rhodosorus</taxon>
    </lineage>
</organism>
<dbReference type="PROSITE" id="PS50294">
    <property type="entry name" value="WD_REPEATS_REGION"/>
    <property type="match status" value="1"/>
</dbReference>
<dbReference type="GO" id="GO:0080008">
    <property type="term" value="C:Cul4-RING E3 ubiquitin ligase complex"/>
    <property type="evidence" value="ECO:0007669"/>
    <property type="project" value="InterPro"/>
</dbReference>
<evidence type="ECO:0000256" key="1">
    <source>
        <dbReference type="PROSITE-ProRule" id="PRU00221"/>
    </source>
</evidence>
<dbReference type="InterPro" id="IPR032675">
    <property type="entry name" value="LRR_dom_sf"/>
</dbReference>
<dbReference type="Gene3D" id="2.130.10.10">
    <property type="entry name" value="YVTN repeat-like/Quinoprotein amine dehydrogenase"/>
    <property type="match status" value="1"/>
</dbReference>
<evidence type="ECO:0008006" key="4">
    <source>
        <dbReference type="Google" id="ProtNLM"/>
    </source>
</evidence>
<accession>A0A7S0G8P2</accession>
<dbReference type="EMBL" id="HBEK01021940">
    <property type="protein sequence ID" value="CAD8402048.1"/>
    <property type="molecule type" value="Transcribed_RNA"/>
</dbReference>
<dbReference type="InterPro" id="IPR001680">
    <property type="entry name" value="WD40_rpt"/>
</dbReference>
<protein>
    <recommendedName>
        <fullName evidence="4">Origin recognition complex-associated protein</fullName>
    </recommendedName>
</protein>
<dbReference type="InterPro" id="IPR015943">
    <property type="entry name" value="WD40/YVTN_repeat-like_dom_sf"/>
</dbReference>
<dbReference type="AlphaFoldDB" id="A0A7S0G8P2"/>
<sequence length="753" mass="85347">MGSRGFVEVAHEMPRVASSEWSRQGVVCEDDPCCVPECSAFGGKQAIENMSLGCVSDFIQPEEYKELPGILDPVDVGKIRRDLQILYLEYAAQCEKLSTRIHLSVEAELLDPSRCIAREANPERARTIDLSRSNPPLSDQQLRIFCISLHRANCGILEELRSLKFCDNLIGSTEAARAIRMLMCVGNGKLELDLSRNKNICDLDHAFLQLKRDLKRMDSDVYTMRLGLRRLVLDGTSVKNLSMDVCDILYGIESISLSYTKISNLWSTTSALRKLGLKSLSFQEPTRNSNSAMHPPPPGKKSRSRSSACRFRLDSPICREKAYRSFMLYQLTTLEVLDGVEVSFGERALAEEIVHEHYEMSRPVQKCERLDSLLRLRENGTTSLPVSWTGNADGNWMNVNKLCERVLEKRVDHPQIYQPCPPNVKPRQFEYNPNVPEYLIFGSFDGGVYLLDHETGRVAGSSFMSSDAVIGLSWTNKSPFLFLAGSERGTIQLFDAAKMREKQDPILHCFPSFDQLTSLHMNCNDDQFIVSGYSKDVSIYDVEAGRVSAQFKDCHETHVNVVKFSHSSPNIFASSSFDHYVKLWDIREPSYNGIKTPIYTRRSTKPIVMACFSPDDRYILTSAVDNEVKQYQTSDGTLVRDYDIRPVHSPSNYTRSYFMNNGEYFVSGSCCENVVRIFRTSTGKLLREVEIDSRWFSTTWEEFSEKGIDDDHIFIQSLRGDPFTAFNFSVLAASHSSKSSTIVKLNLLKQLED</sequence>
<dbReference type="PANTHER" id="PTHR47201">
    <property type="entry name" value="BNAC09G30780D PROTEIN"/>
    <property type="match status" value="1"/>
</dbReference>
<dbReference type="Pfam" id="PF00400">
    <property type="entry name" value="WD40"/>
    <property type="match status" value="2"/>
</dbReference>
<evidence type="ECO:0000313" key="3">
    <source>
        <dbReference type="EMBL" id="CAD8402048.1"/>
    </source>
</evidence>
<dbReference type="SUPFAM" id="SSF50978">
    <property type="entry name" value="WD40 repeat-like"/>
    <property type="match status" value="1"/>
</dbReference>
<feature type="compositionally biased region" description="Polar residues" evidence="2">
    <location>
        <begin position="283"/>
        <end position="292"/>
    </location>
</feature>
<keyword evidence="1" id="KW-0853">WD repeat</keyword>
<dbReference type="PROSITE" id="PS50082">
    <property type="entry name" value="WD_REPEATS_2"/>
    <property type="match status" value="1"/>
</dbReference>
<dbReference type="PANTHER" id="PTHR47201:SF1">
    <property type="entry name" value="PROTEIN DWD HYPERSENSITIVE TO UV-B 1"/>
    <property type="match status" value="1"/>
</dbReference>
<dbReference type="GO" id="GO:0071493">
    <property type="term" value="P:cellular response to UV-B"/>
    <property type="evidence" value="ECO:0007669"/>
    <property type="project" value="InterPro"/>
</dbReference>
<dbReference type="InterPro" id="IPR046377">
    <property type="entry name" value="DHU1"/>
</dbReference>
<dbReference type="SMART" id="SM00320">
    <property type="entry name" value="WD40"/>
    <property type="match status" value="5"/>
</dbReference>